<dbReference type="Pfam" id="PF07811">
    <property type="entry name" value="TadE"/>
    <property type="match status" value="1"/>
</dbReference>
<evidence type="ECO:0000256" key="1">
    <source>
        <dbReference type="SAM" id="Phobius"/>
    </source>
</evidence>
<organism evidence="3 4">
    <name type="scientific">Peterkaempfera bronchialis</name>
    <dbReference type="NCBI Taxonomy" id="2126346"/>
    <lineage>
        <taxon>Bacteria</taxon>
        <taxon>Bacillati</taxon>
        <taxon>Actinomycetota</taxon>
        <taxon>Actinomycetes</taxon>
        <taxon>Kitasatosporales</taxon>
        <taxon>Streptomycetaceae</taxon>
        <taxon>Peterkaempfera</taxon>
    </lineage>
</organism>
<sequence length="145" mass="14956">MSSADGGDRHEEGSVALEAAIIVPAVLLFVLLAIAAGRLQTAGGTVDAAARAAARSASLARTAETARQAAHSAAEETLKQQGVHCGSTRVEVDTGRFSVPLGETGQVTAVVRCTVPLNDLLLNGLPGSRTMTGRFTSVVDRYRGR</sequence>
<dbReference type="AlphaFoldDB" id="A0A345SSZ7"/>
<keyword evidence="1" id="KW-0472">Membrane</keyword>
<keyword evidence="4" id="KW-1185">Reference proteome</keyword>
<evidence type="ECO:0000259" key="2">
    <source>
        <dbReference type="Pfam" id="PF07811"/>
    </source>
</evidence>
<proteinExistence type="predicted"/>
<evidence type="ECO:0000313" key="4">
    <source>
        <dbReference type="Proteomes" id="UP000249340"/>
    </source>
</evidence>
<reference evidence="4" key="1">
    <citation type="submission" date="2018-07" db="EMBL/GenBank/DDBJ databases">
        <title>Streptacidiphilus bronchialis DSM 106435 chromosome.</title>
        <authorList>
            <person name="Batra D."/>
            <person name="Gulvik C.A."/>
        </authorList>
    </citation>
    <scope>NUCLEOTIDE SEQUENCE [LARGE SCALE GENOMIC DNA]</scope>
    <source>
        <strain evidence="4">DSM 106435</strain>
    </source>
</reference>
<name>A0A345SSZ7_9ACTN</name>
<dbReference type="KEGG" id="stri:C7M71_004650"/>
<dbReference type="InterPro" id="IPR012495">
    <property type="entry name" value="TadE-like_dom"/>
</dbReference>
<dbReference type="EMBL" id="CP031264">
    <property type="protein sequence ID" value="AXI76852.1"/>
    <property type="molecule type" value="Genomic_DNA"/>
</dbReference>
<dbReference type="RefSeq" id="WP_111494613.1">
    <property type="nucleotide sequence ID" value="NZ_CP031264.1"/>
</dbReference>
<feature type="transmembrane region" description="Helical" evidence="1">
    <location>
        <begin position="15"/>
        <end position="35"/>
    </location>
</feature>
<dbReference type="Proteomes" id="UP000249340">
    <property type="component" value="Chromosome"/>
</dbReference>
<protein>
    <submittedName>
        <fullName evidence="3">Pilus assembly protein</fullName>
    </submittedName>
</protein>
<gene>
    <name evidence="3" type="ORF">C7M71_004650</name>
</gene>
<keyword evidence="1" id="KW-0812">Transmembrane</keyword>
<keyword evidence="1" id="KW-1133">Transmembrane helix</keyword>
<feature type="domain" description="TadE-like" evidence="2">
    <location>
        <begin position="13"/>
        <end position="55"/>
    </location>
</feature>
<dbReference type="OrthoDB" id="4869119at2"/>
<accession>A0A345SSZ7</accession>
<evidence type="ECO:0000313" key="3">
    <source>
        <dbReference type="EMBL" id="AXI76852.1"/>
    </source>
</evidence>